<dbReference type="GO" id="GO:0004222">
    <property type="term" value="F:metalloendopeptidase activity"/>
    <property type="evidence" value="ECO:0007669"/>
    <property type="project" value="InterPro"/>
</dbReference>
<dbReference type="KEGG" id="rmai:MACH21_02810"/>
<dbReference type="InterPro" id="IPR011765">
    <property type="entry name" value="Pept_M16_N"/>
</dbReference>
<keyword evidence="3" id="KW-0645">Protease</keyword>
<dbReference type="PANTHER" id="PTHR43690">
    <property type="entry name" value="NARDILYSIN"/>
    <property type="match status" value="1"/>
</dbReference>
<feature type="domain" description="Peptidase M16 C-terminal" evidence="11">
    <location>
        <begin position="193"/>
        <end position="373"/>
    </location>
</feature>
<dbReference type="PROSITE" id="PS00143">
    <property type="entry name" value="INSULINASE"/>
    <property type="match status" value="1"/>
</dbReference>
<dbReference type="InterPro" id="IPR050626">
    <property type="entry name" value="Peptidase_M16"/>
</dbReference>
<evidence type="ECO:0000256" key="7">
    <source>
        <dbReference type="ARBA" id="ARBA00023049"/>
    </source>
</evidence>
<dbReference type="PANTHER" id="PTHR43690:SF17">
    <property type="entry name" value="PROTEIN YHJJ"/>
    <property type="match status" value="1"/>
</dbReference>
<evidence type="ECO:0000256" key="5">
    <source>
        <dbReference type="ARBA" id="ARBA00022801"/>
    </source>
</evidence>
<accession>A0AA48KHF6</accession>
<sequence length="456" mass="50255">MLHRPALALRLALALILTPLAASATGDVTDFMLDNGMQVVVIEDHRAPAVTHMVWYRVGAADEPPGQSGIAHFLEHLMFKATETMGSGEFTELVKANGGFTNAFTSWDYTGYFQRIAADRLGLMMQMEADRMRNLRFDPVEVATERSVILEERAERFDSSAGGLFTEQTRAALFLNHPYGIPVIGWRHEMEELSLEDAQAFYDTWYHPNNAILIVAGDVTPDEVLALAQEHYGPIPASDGLPPRLRPLEPPHIADRRVVYEDARVANPYVTVQMLAPVREPGDQAEAAALVYLAEMLGGGQTSLFARRLQIEEERALYAAAFYDPTSLDPSSFSMVNVPVPGVSLDEAEADLWRMVDTFLAEGIDPAQFERIRFRIEAGEIYEQDDTAGVAQAYGAELTSGLTLSDIEGWTETLLSVTPDDVMAAARRLFDDPSTVTGHLIRPVTGPDSQNVEIGQ</sequence>
<dbReference type="GO" id="GO:0046872">
    <property type="term" value="F:metal ion binding"/>
    <property type="evidence" value="ECO:0007669"/>
    <property type="project" value="UniProtKB-KW"/>
</dbReference>
<dbReference type="Pfam" id="PF00675">
    <property type="entry name" value="Peptidase_M16"/>
    <property type="match status" value="1"/>
</dbReference>
<comment type="cofactor">
    <cofactor evidence="1">
        <name>Zn(2+)</name>
        <dbReference type="ChEBI" id="CHEBI:29105"/>
    </cofactor>
</comment>
<keyword evidence="6" id="KW-0862">Zinc</keyword>
<dbReference type="Proteomes" id="UP001337723">
    <property type="component" value="Chromosome"/>
</dbReference>
<evidence type="ECO:0000256" key="9">
    <source>
        <dbReference type="SAM" id="SignalP"/>
    </source>
</evidence>
<keyword evidence="9" id="KW-0732">Signal</keyword>
<evidence type="ECO:0000256" key="6">
    <source>
        <dbReference type="ARBA" id="ARBA00022833"/>
    </source>
</evidence>
<dbReference type="InterPro" id="IPR001431">
    <property type="entry name" value="Pept_M16_Zn_BS"/>
</dbReference>
<evidence type="ECO:0000259" key="10">
    <source>
        <dbReference type="Pfam" id="PF00675"/>
    </source>
</evidence>
<evidence type="ECO:0000256" key="2">
    <source>
        <dbReference type="ARBA" id="ARBA00007261"/>
    </source>
</evidence>
<feature type="signal peptide" evidence="9">
    <location>
        <begin position="1"/>
        <end position="24"/>
    </location>
</feature>
<keyword evidence="4" id="KW-0479">Metal-binding</keyword>
<dbReference type="InterPro" id="IPR011249">
    <property type="entry name" value="Metalloenz_LuxS/M16"/>
</dbReference>
<keyword evidence="5" id="KW-0378">Hydrolase</keyword>
<dbReference type="Gene3D" id="3.30.830.10">
    <property type="entry name" value="Metalloenzyme, LuxS/M16 peptidase-like"/>
    <property type="match status" value="2"/>
</dbReference>
<dbReference type="GO" id="GO:0006508">
    <property type="term" value="P:proteolysis"/>
    <property type="evidence" value="ECO:0007669"/>
    <property type="project" value="UniProtKB-KW"/>
</dbReference>
<feature type="chain" id="PRO_5041462518" evidence="9">
    <location>
        <begin position="25"/>
        <end position="456"/>
    </location>
</feature>
<dbReference type="Pfam" id="PF05193">
    <property type="entry name" value="Peptidase_M16_C"/>
    <property type="match status" value="1"/>
</dbReference>
<dbReference type="InterPro" id="IPR007863">
    <property type="entry name" value="Peptidase_M16_C"/>
</dbReference>
<evidence type="ECO:0000256" key="3">
    <source>
        <dbReference type="ARBA" id="ARBA00022670"/>
    </source>
</evidence>
<evidence type="ECO:0000313" key="13">
    <source>
        <dbReference type="Proteomes" id="UP001337723"/>
    </source>
</evidence>
<name>A0AA48KHF6_9RHOB</name>
<proteinExistence type="inferred from homology"/>
<evidence type="ECO:0000313" key="12">
    <source>
        <dbReference type="EMBL" id="BDW84104.1"/>
    </source>
</evidence>
<organism evidence="12 13">
    <name type="scientific">Roseicyclus marinus</name>
    <dbReference type="NCBI Taxonomy" id="2161673"/>
    <lineage>
        <taxon>Bacteria</taxon>
        <taxon>Pseudomonadati</taxon>
        <taxon>Pseudomonadota</taxon>
        <taxon>Alphaproteobacteria</taxon>
        <taxon>Rhodobacterales</taxon>
        <taxon>Roseobacteraceae</taxon>
        <taxon>Roseicyclus</taxon>
    </lineage>
</organism>
<keyword evidence="13" id="KW-1185">Reference proteome</keyword>
<evidence type="ECO:0000256" key="1">
    <source>
        <dbReference type="ARBA" id="ARBA00001947"/>
    </source>
</evidence>
<evidence type="ECO:0000256" key="4">
    <source>
        <dbReference type="ARBA" id="ARBA00022723"/>
    </source>
</evidence>
<dbReference type="RefSeq" id="WP_338273677.1">
    <property type="nucleotide sequence ID" value="NZ_AP027266.1"/>
</dbReference>
<dbReference type="SUPFAM" id="SSF63411">
    <property type="entry name" value="LuxS/MPP-like metallohydrolase"/>
    <property type="match status" value="2"/>
</dbReference>
<keyword evidence="7" id="KW-0482">Metalloprotease</keyword>
<evidence type="ECO:0000256" key="8">
    <source>
        <dbReference type="RuleBase" id="RU004447"/>
    </source>
</evidence>
<reference evidence="12 13" key="1">
    <citation type="submission" date="2023-01" db="EMBL/GenBank/DDBJ databases">
        <title>Complete genome sequence of Roseicyclus marinus strain Dej080120_10.</title>
        <authorList>
            <person name="Ueki S."/>
            <person name="Maruyama F."/>
        </authorList>
    </citation>
    <scope>NUCLEOTIDE SEQUENCE [LARGE SCALE GENOMIC DNA]</scope>
    <source>
        <strain evidence="12 13">Dej080120_10</strain>
    </source>
</reference>
<evidence type="ECO:0000259" key="11">
    <source>
        <dbReference type="Pfam" id="PF05193"/>
    </source>
</evidence>
<gene>
    <name evidence="12" type="ORF">MACH21_02810</name>
</gene>
<feature type="domain" description="Peptidase M16 N-terminal" evidence="10">
    <location>
        <begin position="39"/>
        <end position="184"/>
    </location>
</feature>
<dbReference type="EMBL" id="AP027266">
    <property type="protein sequence ID" value="BDW84104.1"/>
    <property type="molecule type" value="Genomic_DNA"/>
</dbReference>
<comment type="similarity">
    <text evidence="2 8">Belongs to the peptidase M16 family.</text>
</comment>
<dbReference type="AlphaFoldDB" id="A0AA48KHF6"/>
<protein>
    <submittedName>
        <fullName evidence="12">Peptidase M16</fullName>
    </submittedName>
</protein>